<dbReference type="EMBL" id="BGPR01000906">
    <property type="protein sequence ID" value="GBM39734.1"/>
    <property type="molecule type" value="Genomic_DNA"/>
</dbReference>
<organism evidence="1 2">
    <name type="scientific">Araneus ventricosus</name>
    <name type="common">Orbweaver spider</name>
    <name type="synonym">Epeira ventricosa</name>
    <dbReference type="NCBI Taxonomy" id="182803"/>
    <lineage>
        <taxon>Eukaryota</taxon>
        <taxon>Metazoa</taxon>
        <taxon>Ecdysozoa</taxon>
        <taxon>Arthropoda</taxon>
        <taxon>Chelicerata</taxon>
        <taxon>Arachnida</taxon>
        <taxon>Araneae</taxon>
        <taxon>Araneomorphae</taxon>
        <taxon>Entelegynae</taxon>
        <taxon>Araneoidea</taxon>
        <taxon>Araneidae</taxon>
        <taxon>Araneus</taxon>
    </lineage>
</organism>
<dbReference type="Proteomes" id="UP000499080">
    <property type="component" value="Unassembled WGS sequence"/>
</dbReference>
<proteinExistence type="predicted"/>
<dbReference type="AlphaFoldDB" id="A0A4Y2FJH1"/>
<accession>A0A4Y2FJH1</accession>
<protein>
    <submittedName>
        <fullName evidence="1">Uncharacterized protein</fullName>
    </submittedName>
</protein>
<comment type="caution">
    <text evidence="1">The sequence shown here is derived from an EMBL/GenBank/DDBJ whole genome shotgun (WGS) entry which is preliminary data.</text>
</comment>
<sequence>MGRSVHSSETAPSNLWQLRVGILSSWVNVPPQRFQQPIESASRRISAVIKARGGSTRFASLSVLCDNKVIFLVRSTSLDEYLLGSTRMRSCHIIKHALGSHGGTIMGVRLDNGPIVDDMSVRRMRLF</sequence>
<name>A0A4Y2FJH1_ARAVE</name>
<evidence type="ECO:0000313" key="2">
    <source>
        <dbReference type="Proteomes" id="UP000499080"/>
    </source>
</evidence>
<dbReference type="OrthoDB" id="2416077at2759"/>
<keyword evidence="2" id="KW-1185">Reference proteome</keyword>
<evidence type="ECO:0000313" key="1">
    <source>
        <dbReference type="EMBL" id="GBM39734.1"/>
    </source>
</evidence>
<reference evidence="1 2" key="1">
    <citation type="journal article" date="2019" name="Sci. Rep.">
        <title>Orb-weaving spider Araneus ventricosus genome elucidates the spidroin gene catalogue.</title>
        <authorList>
            <person name="Kono N."/>
            <person name="Nakamura H."/>
            <person name="Ohtoshi R."/>
            <person name="Moran D.A.P."/>
            <person name="Shinohara A."/>
            <person name="Yoshida Y."/>
            <person name="Fujiwara M."/>
            <person name="Mori M."/>
            <person name="Tomita M."/>
            <person name="Arakawa K."/>
        </authorList>
    </citation>
    <scope>NUCLEOTIDE SEQUENCE [LARGE SCALE GENOMIC DNA]</scope>
</reference>
<gene>
    <name evidence="1" type="ORF">AVEN_68582_1</name>
</gene>